<dbReference type="Pfam" id="PF00702">
    <property type="entry name" value="Hydrolase"/>
    <property type="match status" value="1"/>
</dbReference>
<protein>
    <recommendedName>
        <fullName evidence="7">Haloacid dehalogenase</fullName>
    </recommendedName>
</protein>
<dbReference type="KEGG" id="smag:AN936_09660"/>
<dbReference type="GO" id="GO:0046872">
    <property type="term" value="F:metal ion binding"/>
    <property type="evidence" value="ECO:0007669"/>
    <property type="project" value="UniProtKB-KW"/>
</dbReference>
<dbReference type="Gene3D" id="1.10.150.240">
    <property type="entry name" value="Putative phosphatase, domain 2"/>
    <property type="match status" value="1"/>
</dbReference>
<dbReference type="RefSeq" id="WP_054587951.1">
    <property type="nucleotide sequence ID" value="NZ_CP012700.1"/>
</dbReference>
<dbReference type="SUPFAM" id="SSF56784">
    <property type="entry name" value="HAD-like"/>
    <property type="match status" value="1"/>
</dbReference>
<dbReference type="EMBL" id="CP012700">
    <property type="protein sequence ID" value="ALH80625.1"/>
    <property type="molecule type" value="Genomic_DNA"/>
</dbReference>
<evidence type="ECO:0000256" key="3">
    <source>
        <dbReference type="ARBA" id="ARBA00022723"/>
    </source>
</evidence>
<dbReference type="SFLD" id="SFLDS00003">
    <property type="entry name" value="Haloacid_Dehalogenase"/>
    <property type="match status" value="1"/>
</dbReference>
<keyword evidence="3" id="KW-0479">Metal-binding</keyword>
<name>A0A0N9UWY6_SPHMC</name>
<dbReference type="Gene3D" id="3.40.50.1000">
    <property type="entry name" value="HAD superfamily/HAD-like"/>
    <property type="match status" value="1"/>
</dbReference>
<sequence>MLLKEIFPISTAPAAIIFDFDGVIADSEVRANLSLSESLTAAGMPTTYDECLRDYYGHNWQETQRRIEARFGRALPADFRETHRTRARARFMEGFDAVPGAPAFLDTLGELPRAIASSSRAEYIGWALGLFGLDRHFGGHVYSADGWDRGKPFPDIYLAAARGLGVDPATCLAIEDSPTGAMAAIAAGMTVVGFCGAGHIADRAAHGEMLRGVGVHHVAHSFDEIALAPPISN</sequence>
<evidence type="ECO:0000256" key="1">
    <source>
        <dbReference type="ARBA" id="ARBA00001946"/>
    </source>
</evidence>
<dbReference type="InterPro" id="IPR036412">
    <property type="entry name" value="HAD-like_sf"/>
</dbReference>
<evidence type="ECO:0000256" key="2">
    <source>
        <dbReference type="ARBA" id="ARBA00006171"/>
    </source>
</evidence>
<dbReference type="PATRIC" id="fig|33050.5.peg.1997"/>
<dbReference type="PANTHER" id="PTHR46193">
    <property type="entry name" value="6-PHOSPHOGLUCONATE PHOSPHATASE"/>
    <property type="match status" value="1"/>
</dbReference>
<keyword evidence="4" id="KW-0460">Magnesium</keyword>
<evidence type="ECO:0008006" key="7">
    <source>
        <dbReference type="Google" id="ProtNLM"/>
    </source>
</evidence>
<dbReference type="AlphaFoldDB" id="A0A0N9UWY6"/>
<gene>
    <name evidence="5" type="ORF">AN936_09660</name>
</gene>
<dbReference type="OrthoDB" id="9797743at2"/>
<comment type="cofactor">
    <cofactor evidence="1">
        <name>Mg(2+)</name>
        <dbReference type="ChEBI" id="CHEBI:18420"/>
    </cofactor>
</comment>
<accession>A0A0N9UWY6</accession>
<proteinExistence type="inferred from homology"/>
<comment type="similarity">
    <text evidence="2">Belongs to the HAD-like hydrolase superfamily. CbbY/CbbZ/Gph/YieH family.</text>
</comment>
<evidence type="ECO:0000313" key="5">
    <source>
        <dbReference type="EMBL" id="ALH80625.1"/>
    </source>
</evidence>
<dbReference type="SFLD" id="SFLDG01129">
    <property type="entry name" value="C1.5:_HAD__Beta-PGM__Phosphata"/>
    <property type="match status" value="1"/>
</dbReference>
<dbReference type="Proteomes" id="UP000058074">
    <property type="component" value="Chromosome"/>
</dbReference>
<dbReference type="InterPro" id="IPR006439">
    <property type="entry name" value="HAD-SF_hydro_IA"/>
</dbReference>
<dbReference type="InterPro" id="IPR023198">
    <property type="entry name" value="PGP-like_dom2"/>
</dbReference>
<dbReference type="NCBIfam" id="TIGR01509">
    <property type="entry name" value="HAD-SF-IA-v3"/>
    <property type="match status" value="1"/>
</dbReference>
<evidence type="ECO:0000313" key="6">
    <source>
        <dbReference type="Proteomes" id="UP000058074"/>
    </source>
</evidence>
<reference evidence="5 6" key="1">
    <citation type="journal article" date="2015" name="Genome Announc.">
        <title>Complete Genome Sequence of Polypropylene Glycol- and Polyethylene Glycol-Degrading Sphingopyxis macrogoltabida Strain EY-1.</title>
        <authorList>
            <person name="Ohtsubo Y."/>
            <person name="Nagata Y."/>
            <person name="Numata M."/>
            <person name="Tsuchikane K."/>
            <person name="Hosoyama A."/>
            <person name="Yamazoe A."/>
            <person name="Tsuda M."/>
            <person name="Fujita N."/>
            <person name="Kawai F."/>
        </authorList>
    </citation>
    <scope>NUCLEOTIDE SEQUENCE [LARGE SCALE GENOMIC DNA]</scope>
    <source>
        <strain evidence="5 6">EY-1</strain>
    </source>
</reference>
<dbReference type="GO" id="GO:0003824">
    <property type="term" value="F:catalytic activity"/>
    <property type="evidence" value="ECO:0007669"/>
    <property type="project" value="UniProtKB-ARBA"/>
</dbReference>
<organism evidence="5 6">
    <name type="scientific">Sphingopyxis macrogoltabida</name>
    <name type="common">Sphingomonas macrogoltabidus</name>
    <dbReference type="NCBI Taxonomy" id="33050"/>
    <lineage>
        <taxon>Bacteria</taxon>
        <taxon>Pseudomonadati</taxon>
        <taxon>Pseudomonadota</taxon>
        <taxon>Alphaproteobacteria</taxon>
        <taxon>Sphingomonadales</taxon>
        <taxon>Sphingomonadaceae</taxon>
        <taxon>Sphingopyxis</taxon>
    </lineage>
</organism>
<dbReference type="InterPro" id="IPR051600">
    <property type="entry name" value="Beta-PGM-like"/>
</dbReference>
<dbReference type="PANTHER" id="PTHR46193:SF10">
    <property type="entry name" value="6-PHOSPHOGLUCONATE PHOSPHATASE"/>
    <property type="match status" value="1"/>
</dbReference>
<dbReference type="InterPro" id="IPR023214">
    <property type="entry name" value="HAD_sf"/>
</dbReference>
<evidence type="ECO:0000256" key="4">
    <source>
        <dbReference type="ARBA" id="ARBA00022842"/>
    </source>
</evidence>